<evidence type="ECO:0008006" key="4">
    <source>
        <dbReference type="Google" id="ProtNLM"/>
    </source>
</evidence>
<dbReference type="RefSeq" id="WP_209901294.1">
    <property type="nucleotide sequence ID" value="NZ_BAAAJW010000010.1"/>
</dbReference>
<dbReference type="EMBL" id="JAGIOD010000001">
    <property type="protein sequence ID" value="MBP2381828.1"/>
    <property type="molecule type" value="Genomic_DNA"/>
</dbReference>
<feature type="compositionally biased region" description="Basic and acidic residues" evidence="1">
    <location>
        <begin position="22"/>
        <end position="56"/>
    </location>
</feature>
<proteinExistence type="predicted"/>
<dbReference type="Proteomes" id="UP001519290">
    <property type="component" value="Unassembled WGS sequence"/>
</dbReference>
<gene>
    <name evidence="2" type="ORF">JOF43_001785</name>
</gene>
<sequence length="56" mass="6097">MTPAESGAQGVDAGHELVMGEQRGEIEEHADRVLDPDPVMEERTTIPAHVDDEATR</sequence>
<protein>
    <recommendedName>
        <fullName evidence="4">Multidrug transporter</fullName>
    </recommendedName>
</protein>
<evidence type="ECO:0000313" key="2">
    <source>
        <dbReference type="EMBL" id="MBP2381828.1"/>
    </source>
</evidence>
<accession>A0ABS4X0B2</accession>
<feature type="region of interest" description="Disordered" evidence="1">
    <location>
        <begin position="1"/>
        <end position="56"/>
    </location>
</feature>
<organism evidence="2 3">
    <name type="scientific">Brachybacterium sacelli</name>
    <dbReference type="NCBI Taxonomy" id="173364"/>
    <lineage>
        <taxon>Bacteria</taxon>
        <taxon>Bacillati</taxon>
        <taxon>Actinomycetota</taxon>
        <taxon>Actinomycetes</taxon>
        <taxon>Micrococcales</taxon>
        <taxon>Dermabacteraceae</taxon>
        <taxon>Brachybacterium</taxon>
    </lineage>
</organism>
<keyword evidence="3" id="KW-1185">Reference proteome</keyword>
<reference evidence="2 3" key="1">
    <citation type="submission" date="2021-03" db="EMBL/GenBank/DDBJ databases">
        <title>Sequencing the genomes of 1000 actinobacteria strains.</title>
        <authorList>
            <person name="Klenk H.-P."/>
        </authorList>
    </citation>
    <scope>NUCLEOTIDE SEQUENCE [LARGE SCALE GENOMIC DNA]</scope>
    <source>
        <strain evidence="2 3">DSM 14566</strain>
    </source>
</reference>
<evidence type="ECO:0000256" key="1">
    <source>
        <dbReference type="SAM" id="MobiDB-lite"/>
    </source>
</evidence>
<evidence type="ECO:0000313" key="3">
    <source>
        <dbReference type="Proteomes" id="UP001519290"/>
    </source>
</evidence>
<comment type="caution">
    <text evidence="2">The sequence shown here is derived from an EMBL/GenBank/DDBJ whole genome shotgun (WGS) entry which is preliminary data.</text>
</comment>
<name>A0ABS4X0B2_9MICO</name>